<dbReference type="Proteomes" id="UP000598217">
    <property type="component" value="Unassembled WGS sequence"/>
</dbReference>
<keyword evidence="6" id="KW-1133">Transmembrane helix</keyword>
<protein>
    <submittedName>
        <fullName evidence="8">Serine/threonine protein kinase</fullName>
    </submittedName>
</protein>
<dbReference type="Pfam" id="PF00069">
    <property type="entry name" value="Pkinase"/>
    <property type="match status" value="1"/>
</dbReference>
<evidence type="ECO:0000256" key="6">
    <source>
        <dbReference type="SAM" id="Phobius"/>
    </source>
</evidence>
<dbReference type="PROSITE" id="PS50011">
    <property type="entry name" value="PROTEIN_KINASE_DOM"/>
    <property type="match status" value="1"/>
</dbReference>
<dbReference type="GO" id="GO:0004674">
    <property type="term" value="F:protein serine/threonine kinase activity"/>
    <property type="evidence" value="ECO:0007669"/>
    <property type="project" value="UniProtKB-KW"/>
</dbReference>
<keyword evidence="1" id="KW-0808">Transferase</keyword>
<dbReference type="InterPro" id="IPR000719">
    <property type="entry name" value="Prot_kinase_dom"/>
</dbReference>
<name>A0ABR9HML8_9ACTN</name>
<evidence type="ECO:0000256" key="5">
    <source>
        <dbReference type="SAM" id="MobiDB-lite"/>
    </source>
</evidence>
<evidence type="ECO:0000259" key="7">
    <source>
        <dbReference type="PROSITE" id="PS50011"/>
    </source>
</evidence>
<evidence type="ECO:0000256" key="1">
    <source>
        <dbReference type="ARBA" id="ARBA00022679"/>
    </source>
</evidence>
<dbReference type="EMBL" id="JADBDY010000001">
    <property type="protein sequence ID" value="MBE1460265.1"/>
    <property type="molecule type" value="Genomic_DNA"/>
</dbReference>
<keyword evidence="3 8" id="KW-0418">Kinase</keyword>
<dbReference type="Gene3D" id="1.10.510.10">
    <property type="entry name" value="Transferase(Phosphotransferase) domain 1"/>
    <property type="match status" value="1"/>
</dbReference>
<dbReference type="PANTHER" id="PTHR43289">
    <property type="entry name" value="MITOGEN-ACTIVATED PROTEIN KINASE KINASE KINASE 20-RELATED"/>
    <property type="match status" value="1"/>
</dbReference>
<reference evidence="8 9" key="1">
    <citation type="submission" date="2020-10" db="EMBL/GenBank/DDBJ databases">
        <title>Sequencing the genomes of 1000 actinobacteria strains.</title>
        <authorList>
            <person name="Klenk H.-P."/>
        </authorList>
    </citation>
    <scope>NUCLEOTIDE SEQUENCE [LARGE SCALE GENOMIC DNA]</scope>
    <source>
        <strain evidence="8 9">DSM 45157</strain>
    </source>
</reference>
<dbReference type="Gene3D" id="3.30.200.20">
    <property type="entry name" value="Phosphorylase Kinase, domain 1"/>
    <property type="match status" value="1"/>
</dbReference>
<evidence type="ECO:0000313" key="8">
    <source>
        <dbReference type="EMBL" id="MBE1460265.1"/>
    </source>
</evidence>
<keyword evidence="6" id="KW-0472">Membrane</keyword>
<dbReference type="PANTHER" id="PTHR43289:SF34">
    <property type="entry name" value="SERINE_THREONINE-PROTEIN KINASE YBDM-RELATED"/>
    <property type="match status" value="1"/>
</dbReference>
<sequence length="330" mass="34441">MPAPPQAARRNLGLSPLTSGDPVRVGGHTLVGRLGAGGLGTVYAALGHDSQLFAIRVFRPGCTADPGFRARLREEVDLVRRVDSPYIPRFVTAAPEADPPWTATELVPGPTLGEWVAGSGPLTGEALLAVAAGTLEALCALHTRGLVHRNLGPDNVKLAPTGPKVLDPGIVRALDEAVLARTGGLAGAPGRTAPERYRRGGSGPGVDVFAWGVLLAFAATGREPFGEGAPQEVARRVLWEEPDLAGVPEDLLPLVEAALEKDPDLRPRSPELLRGLTADGAQTAELVRLGWLRLARPRGRGRRRALAAVTGALLAAWAVGALLFPGAAAW</sequence>
<keyword evidence="2" id="KW-0547">Nucleotide-binding</keyword>
<feature type="region of interest" description="Disordered" evidence="5">
    <location>
        <begin position="1"/>
        <end position="20"/>
    </location>
</feature>
<proteinExistence type="predicted"/>
<keyword evidence="4" id="KW-0067">ATP-binding</keyword>
<dbReference type="RefSeq" id="WP_191266906.1">
    <property type="nucleotide sequence ID" value="NZ_BMXJ01000001.1"/>
</dbReference>
<organism evidence="8 9">
    <name type="scientific">Nocardiopsis terrae</name>
    <dbReference type="NCBI Taxonomy" id="372655"/>
    <lineage>
        <taxon>Bacteria</taxon>
        <taxon>Bacillati</taxon>
        <taxon>Actinomycetota</taxon>
        <taxon>Actinomycetes</taxon>
        <taxon>Streptosporangiales</taxon>
        <taxon>Nocardiopsidaceae</taxon>
        <taxon>Nocardiopsis</taxon>
    </lineage>
</organism>
<evidence type="ECO:0000256" key="3">
    <source>
        <dbReference type="ARBA" id="ARBA00022777"/>
    </source>
</evidence>
<feature type="domain" description="Protein kinase" evidence="7">
    <location>
        <begin position="28"/>
        <end position="292"/>
    </location>
</feature>
<keyword evidence="9" id="KW-1185">Reference proteome</keyword>
<dbReference type="CDD" id="cd14014">
    <property type="entry name" value="STKc_PknB_like"/>
    <property type="match status" value="1"/>
</dbReference>
<feature type="transmembrane region" description="Helical" evidence="6">
    <location>
        <begin position="305"/>
        <end position="324"/>
    </location>
</feature>
<keyword evidence="6" id="KW-0812">Transmembrane</keyword>
<evidence type="ECO:0000256" key="4">
    <source>
        <dbReference type="ARBA" id="ARBA00022840"/>
    </source>
</evidence>
<accession>A0ABR9HML8</accession>
<comment type="caution">
    <text evidence="8">The sequence shown here is derived from an EMBL/GenBank/DDBJ whole genome shotgun (WGS) entry which is preliminary data.</text>
</comment>
<keyword evidence="8" id="KW-0723">Serine/threonine-protein kinase</keyword>
<evidence type="ECO:0000256" key="2">
    <source>
        <dbReference type="ARBA" id="ARBA00022741"/>
    </source>
</evidence>
<dbReference type="SUPFAM" id="SSF56112">
    <property type="entry name" value="Protein kinase-like (PK-like)"/>
    <property type="match status" value="1"/>
</dbReference>
<evidence type="ECO:0000313" key="9">
    <source>
        <dbReference type="Proteomes" id="UP000598217"/>
    </source>
</evidence>
<dbReference type="InterPro" id="IPR011009">
    <property type="entry name" value="Kinase-like_dom_sf"/>
</dbReference>
<gene>
    <name evidence="8" type="ORF">H4W79_004479</name>
</gene>